<organism evidence="2 3">
    <name type="scientific">Conidiobolus coronatus (strain ATCC 28846 / CBS 209.66 / NRRL 28638)</name>
    <name type="common">Delacroixia coronata</name>
    <dbReference type="NCBI Taxonomy" id="796925"/>
    <lineage>
        <taxon>Eukaryota</taxon>
        <taxon>Fungi</taxon>
        <taxon>Fungi incertae sedis</taxon>
        <taxon>Zoopagomycota</taxon>
        <taxon>Entomophthoromycotina</taxon>
        <taxon>Entomophthoromycetes</taxon>
        <taxon>Entomophthorales</taxon>
        <taxon>Ancylistaceae</taxon>
        <taxon>Conidiobolus</taxon>
    </lineage>
</organism>
<dbReference type="AlphaFoldDB" id="A0A137PF32"/>
<feature type="region of interest" description="Disordered" evidence="1">
    <location>
        <begin position="82"/>
        <end position="142"/>
    </location>
</feature>
<feature type="region of interest" description="Disordered" evidence="1">
    <location>
        <begin position="1"/>
        <end position="56"/>
    </location>
</feature>
<feature type="compositionally biased region" description="Basic and acidic residues" evidence="1">
    <location>
        <begin position="32"/>
        <end position="41"/>
    </location>
</feature>
<dbReference type="EMBL" id="KQ964434">
    <property type="protein sequence ID" value="KXN73600.1"/>
    <property type="molecule type" value="Genomic_DNA"/>
</dbReference>
<feature type="compositionally biased region" description="Basic and acidic residues" evidence="1">
    <location>
        <begin position="214"/>
        <end position="227"/>
    </location>
</feature>
<feature type="region of interest" description="Disordered" evidence="1">
    <location>
        <begin position="182"/>
        <end position="238"/>
    </location>
</feature>
<evidence type="ECO:0000313" key="2">
    <source>
        <dbReference type="EMBL" id="KXN73600.1"/>
    </source>
</evidence>
<sequence>MANSPRKTSSPRKSKPKKVLPIKRYKSITRKTTADKDKPEVHTNQGVSRVPWEPSNAASIAEASPIASRQFNLDFKGWSKSKKDVIGQSSNGNANGGSKLSSEITNEKGSVKTNGNNSKSVKKSKASTKQTNANTQEDVQSNSLLALDEWLTSDQMNIEVSEPTKTTQSNKRLRSKVKFIAKDDNDLQDSLQSPKKPVRLRASPVKNEFTSNGKGDKKVNDSKKESNIDDFGIDDVDI</sequence>
<evidence type="ECO:0000256" key="1">
    <source>
        <dbReference type="SAM" id="MobiDB-lite"/>
    </source>
</evidence>
<evidence type="ECO:0000313" key="3">
    <source>
        <dbReference type="Proteomes" id="UP000070444"/>
    </source>
</evidence>
<reference evidence="2 3" key="1">
    <citation type="journal article" date="2015" name="Genome Biol. Evol.">
        <title>Phylogenomic analyses indicate that early fungi evolved digesting cell walls of algal ancestors of land plants.</title>
        <authorList>
            <person name="Chang Y."/>
            <person name="Wang S."/>
            <person name="Sekimoto S."/>
            <person name="Aerts A.L."/>
            <person name="Choi C."/>
            <person name="Clum A."/>
            <person name="LaButti K.M."/>
            <person name="Lindquist E.A."/>
            <person name="Yee Ngan C."/>
            <person name="Ohm R.A."/>
            <person name="Salamov A.A."/>
            <person name="Grigoriev I.V."/>
            <person name="Spatafora J.W."/>
            <person name="Berbee M.L."/>
        </authorList>
    </citation>
    <scope>NUCLEOTIDE SEQUENCE [LARGE SCALE GENOMIC DNA]</scope>
    <source>
        <strain evidence="2 3">NRRL 28638</strain>
    </source>
</reference>
<feature type="compositionally biased region" description="Basic residues" evidence="1">
    <location>
        <begin position="9"/>
        <end position="29"/>
    </location>
</feature>
<feature type="compositionally biased region" description="Polar residues" evidence="1">
    <location>
        <begin position="130"/>
        <end position="142"/>
    </location>
</feature>
<proteinExistence type="predicted"/>
<protein>
    <submittedName>
        <fullName evidence="2">Uncharacterized protein</fullName>
    </submittedName>
</protein>
<keyword evidence="3" id="KW-1185">Reference proteome</keyword>
<feature type="non-terminal residue" evidence="2">
    <location>
        <position position="238"/>
    </location>
</feature>
<accession>A0A137PF32</accession>
<gene>
    <name evidence="2" type="ORF">CONCODRAFT_3414</name>
</gene>
<dbReference type="Proteomes" id="UP000070444">
    <property type="component" value="Unassembled WGS sequence"/>
</dbReference>
<feature type="compositionally biased region" description="Low complexity" evidence="1">
    <location>
        <begin position="89"/>
        <end position="102"/>
    </location>
</feature>
<name>A0A137PF32_CONC2</name>